<feature type="compositionally biased region" description="Basic and acidic residues" evidence="1">
    <location>
        <begin position="68"/>
        <end position="79"/>
    </location>
</feature>
<gene>
    <name evidence="2" type="ORF">SGFS_099280</name>
</gene>
<evidence type="ECO:0000313" key="3">
    <source>
        <dbReference type="Proteomes" id="UP001321542"/>
    </source>
</evidence>
<protein>
    <submittedName>
        <fullName evidence="2">Uncharacterized protein</fullName>
    </submittedName>
</protein>
<dbReference type="EMBL" id="AP018448">
    <property type="protein sequence ID" value="BBC38634.1"/>
    <property type="molecule type" value="Genomic_DNA"/>
</dbReference>
<feature type="compositionally biased region" description="Basic and acidic residues" evidence="1">
    <location>
        <begin position="90"/>
        <end position="101"/>
    </location>
</feature>
<feature type="compositionally biased region" description="Basic residues" evidence="1">
    <location>
        <begin position="51"/>
        <end position="67"/>
    </location>
</feature>
<proteinExistence type="predicted"/>
<organism evidence="2 3">
    <name type="scientific">Streptomyces graminofaciens</name>
    <dbReference type="NCBI Taxonomy" id="68212"/>
    <lineage>
        <taxon>Bacteria</taxon>
        <taxon>Bacillati</taxon>
        <taxon>Actinomycetota</taxon>
        <taxon>Actinomycetes</taxon>
        <taxon>Kitasatosporales</taxon>
        <taxon>Streptomycetaceae</taxon>
        <taxon>Streptomyces</taxon>
    </lineage>
</organism>
<dbReference type="Proteomes" id="UP001321542">
    <property type="component" value="Chromosome"/>
</dbReference>
<sequence length="101" mass="11238">MNIQGIEAARVMGNQPPLSGSVGHLHRWRSRCERHPVGRVSTLLLGTPCRHAPRRAGRGPSRRRQGGRCREADQAHKEGPLASDQVGDPTAHRRTPERERV</sequence>
<feature type="region of interest" description="Disordered" evidence="1">
    <location>
        <begin position="47"/>
        <end position="101"/>
    </location>
</feature>
<feature type="region of interest" description="Disordered" evidence="1">
    <location>
        <begin position="1"/>
        <end position="25"/>
    </location>
</feature>
<evidence type="ECO:0000256" key="1">
    <source>
        <dbReference type="SAM" id="MobiDB-lite"/>
    </source>
</evidence>
<accession>A0ABM7FP83</accession>
<keyword evidence="3" id="KW-1185">Reference proteome</keyword>
<name>A0ABM7FP83_9ACTN</name>
<reference evidence="2 3" key="1">
    <citation type="journal article" date="2010" name="ChemBioChem">
        <title>Cloning and characterization of the biosynthetic gene cluster of 16-membered macrolide antibiotic FD-891: involvement of a dual functional cytochrome P450 monooxygenase catalyzing epoxidation and hydroxylation.</title>
        <authorList>
            <person name="Kudo F."/>
            <person name="Motegi A."/>
            <person name="Mizoue K."/>
            <person name="Eguchi T."/>
        </authorList>
    </citation>
    <scope>NUCLEOTIDE SEQUENCE [LARGE SCALE GENOMIC DNA]</scope>
    <source>
        <strain evidence="2 3">A-8890</strain>
    </source>
</reference>
<reference evidence="2 3" key="2">
    <citation type="journal article" date="2023" name="ChemBioChem">
        <title>Acyltransferase Domain Exchange between Two Independent Type I Polyketide Synthases in the Same Producer Strain of Macrolide Antibiotics.</title>
        <authorList>
            <person name="Kudo F."/>
            <person name="Kishikawa K."/>
            <person name="Tsuboi K."/>
            <person name="Kido T."/>
            <person name="Usui T."/>
            <person name="Hashimoto J."/>
            <person name="Shin-Ya K."/>
            <person name="Miyanaga A."/>
            <person name="Eguchi T."/>
        </authorList>
    </citation>
    <scope>NUCLEOTIDE SEQUENCE [LARGE SCALE GENOMIC DNA]</scope>
    <source>
        <strain evidence="2 3">A-8890</strain>
    </source>
</reference>
<evidence type="ECO:0000313" key="2">
    <source>
        <dbReference type="EMBL" id="BBC38634.1"/>
    </source>
</evidence>